<organism evidence="2 3">
    <name type="scientific">Cardiocondyla obscurior</name>
    <dbReference type="NCBI Taxonomy" id="286306"/>
    <lineage>
        <taxon>Eukaryota</taxon>
        <taxon>Metazoa</taxon>
        <taxon>Ecdysozoa</taxon>
        <taxon>Arthropoda</taxon>
        <taxon>Hexapoda</taxon>
        <taxon>Insecta</taxon>
        <taxon>Pterygota</taxon>
        <taxon>Neoptera</taxon>
        <taxon>Endopterygota</taxon>
        <taxon>Hymenoptera</taxon>
        <taxon>Apocrita</taxon>
        <taxon>Aculeata</taxon>
        <taxon>Formicoidea</taxon>
        <taxon>Formicidae</taxon>
        <taxon>Myrmicinae</taxon>
        <taxon>Cardiocondyla</taxon>
    </lineage>
</organism>
<dbReference type="AlphaFoldDB" id="A0AAW2EIA8"/>
<evidence type="ECO:0000313" key="3">
    <source>
        <dbReference type="Proteomes" id="UP001430953"/>
    </source>
</evidence>
<accession>A0AAW2EIA8</accession>
<dbReference type="Proteomes" id="UP001430953">
    <property type="component" value="Unassembled WGS sequence"/>
</dbReference>
<gene>
    <name evidence="2" type="ORF">PUN28_017613</name>
</gene>
<evidence type="ECO:0000313" key="2">
    <source>
        <dbReference type="EMBL" id="KAL0103476.1"/>
    </source>
</evidence>
<evidence type="ECO:0000256" key="1">
    <source>
        <dbReference type="SAM" id="MobiDB-lite"/>
    </source>
</evidence>
<name>A0AAW2EIA8_9HYME</name>
<feature type="compositionally biased region" description="Basic and acidic residues" evidence="1">
    <location>
        <begin position="94"/>
        <end position="103"/>
    </location>
</feature>
<feature type="compositionally biased region" description="Basic and acidic residues" evidence="1">
    <location>
        <begin position="1"/>
        <end position="14"/>
    </location>
</feature>
<comment type="caution">
    <text evidence="2">The sequence shown here is derived from an EMBL/GenBank/DDBJ whole genome shotgun (WGS) entry which is preliminary data.</text>
</comment>
<proteinExistence type="predicted"/>
<feature type="region of interest" description="Disordered" evidence="1">
    <location>
        <begin position="70"/>
        <end position="145"/>
    </location>
</feature>
<feature type="compositionally biased region" description="Basic and acidic residues" evidence="1">
    <location>
        <begin position="71"/>
        <end position="81"/>
    </location>
</feature>
<feature type="compositionally biased region" description="Basic and acidic residues" evidence="1">
    <location>
        <begin position="127"/>
        <end position="139"/>
    </location>
</feature>
<feature type="region of interest" description="Disordered" evidence="1">
    <location>
        <begin position="1"/>
        <end position="23"/>
    </location>
</feature>
<reference evidence="2 3" key="1">
    <citation type="submission" date="2023-03" db="EMBL/GenBank/DDBJ databases">
        <title>High recombination rates correlate with genetic variation in Cardiocondyla obscurior ants.</title>
        <authorList>
            <person name="Errbii M."/>
        </authorList>
    </citation>
    <scope>NUCLEOTIDE SEQUENCE [LARGE SCALE GENOMIC DNA]</scope>
    <source>
        <strain evidence="2">Alpha-2009</strain>
        <tissue evidence="2">Whole body</tissue>
    </source>
</reference>
<protein>
    <submittedName>
        <fullName evidence="2">Uncharacterized protein</fullName>
    </submittedName>
</protein>
<keyword evidence="3" id="KW-1185">Reference proteome</keyword>
<sequence length="145" mass="16936">MDEKTVHKETSKRNKTEKRKGARYYESKVLYNRKFTTPLKKKRKNEYDAEEEAKLENIVFGDPNDIIDNLLNDKSETKEGDESVDISEEVDANEDNKSTRKEDSENDDENEVKSDEDISVLSQSSDARPEEKKAAWIDKDDYEYT</sequence>
<dbReference type="EMBL" id="JADYXP020000021">
    <property type="protein sequence ID" value="KAL0103476.1"/>
    <property type="molecule type" value="Genomic_DNA"/>
</dbReference>
<feature type="compositionally biased region" description="Acidic residues" evidence="1">
    <location>
        <begin position="82"/>
        <end position="93"/>
    </location>
</feature>